<evidence type="ECO:0000313" key="2">
    <source>
        <dbReference type="Proteomes" id="UP000800040"/>
    </source>
</evidence>
<name>A0A6A5KB19_9PLEO</name>
<proteinExistence type="predicted"/>
<evidence type="ECO:0000313" key="1">
    <source>
        <dbReference type="EMBL" id="KAF1832327.1"/>
    </source>
</evidence>
<dbReference type="InterPro" id="IPR016024">
    <property type="entry name" value="ARM-type_fold"/>
</dbReference>
<organism evidence="1 2">
    <name type="scientific">Decorospora gaudefroyi</name>
    <dbReference type="NCBI Taxonomy" id="184978"/>
    <lineage>
        <taxon>Eukaryota</taxon>
        <taxon>Fungi</taxon>
        <taxon>Dikarya</taxon>
        <taxon>Ascomycota</taxon>
        <taxon>Pezizomycotina</taxon>
        <taxon>Dothideomycetes</taxon>
        <taxon>Pleosporomycetidae</taxon>
        <taxon>Pleosporales</taxon>
        <taxon>Pleosporineae</taxon>
        <taxon>Pleosporaceae</taxon>
        <taxon>Decorospora</taxon>
    </lineage>
</organism>
<sequence>MAEIIDHRRIRSCTPAELRDYYKQLAGVASLEDITSGLLQAVARGSISPLTFAPWLGVSKSPATIREALIHDKSVLIRKFAIKQLGRALSSSRWKEIWDGIGGTAGLLDIFAGLSVLEVRDACKAIGRFGRGKDLVERRERCTELFKGLQPEHFTGAPHKTKDQRPLTRHYRLLIPACSEELVGEAVEAGLKGAWKSAREEDLLRYHPEIMQKKLLRSLGGDQTQQPIQSKLEDLFTRYPSATSRISRFSASMEFSLIVLRRLVKSTDYAMKEDLFIDQLVRPLLERAIKKRADWYAIQEIVNLTVQYLETYPSAGKEITIEVRDVLHLVARCWSRKPDLFEKQLRRLCSHPLFGTAKKDKLNDWDHFLAKGVVRTRRYSLLRLCYQESTALDLDVDGDLEKVKGPLCEDILTNLGHREALLLFARLREVRGDVDLVEHGSRRSVLGMTSSSAGSDGDPDLYHIHLLSLNGKNEEARVLATESLNTRKKKAASTSQPEERAFYAKSSLYIAIASGSLEILKQTLDWTKRFIGDPLVLRELHMEWYPDEAERLLSGVPEPITKSLTLADLHQRVEMSNSILASLFDTVCSASREPSFSSNHWKGVFGLCFDSIRRRIELTSELKKRLHASKEELYDCLWKGTIPTLIAMEAKANAEGNEKLQANHLEGIMAYHYGSSSMRLKDIDVSSYTFMDNLARARDDLWCRLRSSVHPLVLTLPEPLPHGLPVQYLTASWYMDVQDLDKHTPYIASRVHETLFPDPAAALQVASSDYETQAAIGVFVDSYQDALQRYIPNICERAEKHRRAQKAWEYAIGPLSRGRMNEEEAVRFWKNKTPVGLKNWPPGHSINHTRATWPLIPKTDDPHTSCEWNPFTSVPPHSRNLDEPTYLDLSLAVLDVTHPNPTIYHTLDVVSPEVPAEEGNESTIWSSKCDMGEGGVLSALLYLNAKYVADCRLLAKPFPCADDARYPALYLDEEFLSSDELNPLEAVRNIRGNIGTIPPSLLEQVARNVIKALDGAKPNTSTYTTLHEVALLLIVRLGESDEPALAMRLAIRTILDRPKSSSWHRQLLSPSFLRRLPASKAKTCIDTFAHDVILTLKAKKNTKEKREGDNIQEGSHSSPYVKITAIKFMVQLLHDGNLVGIDQSLSLLSAISETDPHVDVRVSIVKCLLELLKVSSPRHSSHVLALLESAVPLAGSLNERQPLTEDMWAQSEEDLLLPDRLKDIAASPVLDALITHFHHSESDVNDLQPFVERIILPVLGRLKKQTARWVSLFLRKYGVEDHAQLLSQFPPLPRDPLVNERLLAVEDSRLSCLPRAVLEEYVTFITFNVAPPAPIRALNNRLRKDHTVNSRTEVQTWLSLYGKGLDALDALYSFGLISLLAHVSESPDGTCMTARVIQEQFLKLFTAVLWNDTPTYVKLTHCVCWEILSSYSLSEHWWTPHGKPILEAMISYVNTLRTRDWERDQNRKPSVLPDTFSWRLLLLDYPWPSSNDKATDRERKCLVFANQLSGIVDEISSLPIQHTALDQLFFYLASDNLSCNAARPTRRHFSRLLNYHNRDALHEALINNRILTAVYLGDITKPRLSWLTGPELLRVDVASDLVMLVKTYLEENEGVVDEDVRAALRGLVESWKGSDNEGVRRRGWKIEMTYTA</sequence>
<dbReference type="OrthoDB" id="2549237at2759"/>
<accession>A0A6A5KB19</accession>
<gene>
    <name evidence="1" type="ORF">BDW02DRAFT_590517</name>
</gene>
<keyword evidence="2" id="KW-1185">Reference proteome</keyword>
<dbReference type="EMBL" id="ML975341">
    <property type="protein sequence ID" value="KAF1832327.1"/>
    <property type="molecule type" value="Genomic_DNA"/>
</dbReference>
<dbReference type="Proteomes" id="UP000800040">
    <property type="component" value="Unassembled WGS sequence"/>
</dbReference>
<protein>
    <submittedName>
        <fullName evidence="1">Uncharacterized protein</fullName>
    </submittedName>
</protein>
<reference evidence="1" key="1">
    <citation type="submission" date="2020-01" db="EMBL/GenBank/DDBJ databases">
        <authorList>
            <consortium name="DOE Joint Genome Institute"/>
            <person name="Haridas S."/>
            <person name="Albert R."/>
            <person name="Binder M."/>
            <person name="Bloem J."/>
            <person name="Labutti K."/>
            <person name="Salamov A."/>
            <person name="Andreopoulos B."/>
            <person name="Baker S.E."/>
            <person name="Barry K."/>
            <person name="Bills G."/>
            <person name="Bluhm B.H."/>
            <person name="Cannon C."/>
            <person name="Castanera R."/>
            <person name="Culley D.E."/>
            <person name="Daum C."/>
            <person name="Ezra D."/>
            <person name="Gonzalez J.B."/>
            <person name="Henrissat B."/>
            <person name="Kuo A."/>
            <person name="Liang C."/>
            <person name="Lipzen A."/>
            <person name="Lutzoni F."/>
            <person name="Magnuson J."/>
            <person name="Mondo S."/>
            <person name="Nolan M."/>
            <person name="Ohm R."/>
            <person name="Pangilinan J."/>
            <person name="Park H.-J."/>
            <person name="Ramirez L."/>
            <person name="Alfaro M."/>
            <person name="Sun H."/>
            <person name="Tritt A."/>
            <person name="Yoshinaga Y."/>
            <person name="Zwiers L.-H."/>
            <person name="Turgeon B.G."/>
            <person name="Goodwin S.B."/>
            <person name="Spatafora J.W."/>
            <person name="Crous P.W."/>
            <person name="Grigoriev I.V."/>
        </authorList>
    </citation>
    <scope>NUCLEOTIDE SEQUENCE</scope>
    <source>
        <strain evidence="1">P77</strain>
    </source>
</reference>
<dbReference type="SUPFAM" id="SSF48371">
    <property type="entry name" value="ARM repeat"/>
    <property type="match status" value="1"/>
</dbReference>